<dbReference type="Proteomes" id="UP000236161">
    <property type="component" value="Unassembled WGS sequence"/>
</dbReference>
<dbReference type="STRING" id="1088818.A0A2I0BBH7"/>
<dbReference type="FunFam" id="1.10.1420.10:FF:000005">
    <property type="entry name" value="DNA mismatch repair protein"/>
    <property type="match status" value="1"/>
</dbReference>
<dbReference type="Pfam" id="PF00488">
    <property type="entry name" value="MutS_V"/>
    <property type="match status" value="2"/>
</dbReference>
<feature type="domain" description="DNA mismatch repair proteins mutS family" evidence="8">
    <location>
        <begin position="1150"/>
        <end position="1376"/>
    </location>
</feature>
<organism evidence="9 10">
    <name type="scientific">Apostasia shenzhenica</name>
    <dbReference type="NCBI Taxonomy" id="1088818"/>
    <lineage>
        <taxon>Eukaryota</taxon>
        <taxon>Viridiplantae</taxon>
        <taxon>Streptophyta</taxon>
        <taxon>Embryophyta</taxon>
        <taxon>Tracheophyta</taxon>
        <taxon>Spermatophyta</taxon>
        <taxon>Magnoliopsida</taxon>
        <taxon>Liliopsida</taxon>
        <taxon>Asparagales</taxon>
        <taxon>Orchidaceae</taxon>
        <taxon>Apostasioideae</taxon>
        <taxon>Apostasia</taxon>
    </lineage>
</organism>
<feature type="compositionally biased region" description="Low complexity" evidence="6">
    <location>
        <begin position="175"/>
        <end position="190"/>
    </location>
</feature>
<dbReference type="InterPro" id="IPR007695">
    <property type="entry name" value="DNA_mismatch_repair_MutS-lik_N"/>
</dbReference>
<dbReference type="Pfam" id="PF05192">
    <property type="entry name" value="MutS_III"/>
    <property type="match status" value="1"/>
</dbReference>
<evidence type="ECO:0000256" key="1">
    <source>
        <dbReference type="ARBA" id="ARBA00022741"/>
    </source>
</evidence>
<dbReference type="Gene3D" id="3.40.50.300">
    <property type="entry name" value="P-loop containing nucleotide triphosphate hydrolases"/>
    <property type="match status" value="1"/>
</dbReference>
<evidence type="ECO:0000256" key="6">
    <source>
        <dbReference type="SAM" id="MobiDB-lite"/>
    </source>
</evidence>
<feature type="region of interest" description="Disordered" evidence="6">
    <location>
        <begin position="175"/>
        <end position="236"/>
    </location>
</feature>
<dbReference type="Gene3D" id="3.30.420.110">
    <property type="entry name" value="MutS, connector domain"/>
    <property type="match status" value="1"/>
</dbReference>
<dbReference type="PANTHER" id="PTHR11361">
    <property type="entry name" value="DNA MISMATCH REPAIR PROTEIN MUTS FAMILY MEMBER"/>
    <property type="match status" value="1"/>
</dbReference>
<comment type="similarity">
    <text evidence="5">Belongs to the DNA mismatch repair MutS family.</text>
</comment>
<dbReference type="Gene3D" id="1.10.1420.10">
    <property type="match status" value="2"/>
</dbReference>
<dbReference type="GO" id="GO:0005524">
    <property type="term" value="F:ATP binding"/>
    <property type="evidence" value="ECO:0007669"/>
    <property type="project" value="UniProtKB-UniRule"/>
</dbReference>
<dbReference type="InterPro" id="IPR036678">
    <property type="entry name" value="MutS_con_dom_sf"/>
</dbReference>
<dbReference type="InterPro" id="IPR045076">
    <property type="entry name" value="MutS"/>
</dbReference>
<dbReference type="GO" id="GO:0006298">
    <property type="term" value="P:mismatch repair"/>
    <property type="evidence" value="ECO:0007669"/>
    <property type="project" value="InterPro"/>
</dbReference>
<dbReference type="SUPFAM" id="SSF53150">
    <property type="entry name" value="DNA repair protein MutS, domain II"/>
    <property type="match status" value="1"/>
</dbReference>
<dbReference type="InterPro" id="IPR027417">
    <property type="entry name" value="P-loop_NTPase"/>
</dbReference>
<dbReference type="OrthoDB" id="10252754at2759"/>
<feature type="domain" description="DNA mismatch repair protein MutS core" evidence="7">
    <location>
        <begin position="789"/>
        <end position="1130"/>
    </location>
</feature>
<dbReference type="Pfam" id="PF05188">
    <property type="entry name" value="MutS_II"/>
    <property type="match status" value="1"/>
</dbReference>
<sequence>MAREFRLPATTAVTSWDSRAFTLKTQSFSSQSPIPSWPSSPDPLHHLQQALQRMQRLLKQGAGKDEGTVHFASLAVTTRSFLGTCKNPKLPLDDVDSHACLPALFSELKTEAALLSARFPPPPRLPLQTERPWCLPPSRCYVFSPNPNSTSMAPSRRHSNGRSPLVRKQCQITSFFSSGGKSPVSSSNSNHTNRKRSPSPTSGPSSSQGNEGKKKTTTITDLPSAVSPVTPSTAGKNAAYAAEVIGKRIKVFWPLDKTWYEGCVRSFHEASGKHVIQYDDAEEEFLDLEKEKIEWAEEEQPRNLRRLRRMSGSGSSVVLAALNSGEAAAQRESSGEASTDDEDWGKDVQKDDMDSNSETVDLEDEGDVEEVVVPRSRRRLSSSSSKLSSSLGKRRKIVVDKLGCINNQILKDISVSLTGEVADRFGKRQAEKFKFLGIGRRDAHGRRLGDNDYDPRTLYLPQEFLKSLSGGQMGKFYELFEMDAHVGCRELDLQYMKGEQPHCGFPEKNFSMNLEKLARKGYRVIVVEQTETPEQLEIRRKEMGIKDKVVKREVCAVVTKGTLVEGESLLTNPGASYLMSITENLDSQNKVGTVLGICVVDVSTSKFLLGQIEDDLERHCLCSILSELRPVEILKPSKVLGPETERVLMQNTRSPLVNDLVPSLEFWDAEKTILEIKKVYSSFQYSGRLAMVVNINDCDLQNRENDPVVLPDILSELVGAGQNGSYALSALGGCIFYLRQAFLDEALLKCAKFELLPCIGSHRKFQKPYMILDASALESLEILENRNGNPTGTLYAQLDHCVTASGKRLLKSWLARPLYDIGSIVARQDAISVFKGVGHAFALEFRKMLMKLPDMERLLSRLFASCGASGRNAVTVILYEDAARKKLQDFLSVLRGCQLMVQASASLTNLLASTGCSLIHHLLTPGKRLPDVSKILNYFEEAFDWSEVQESGRIIPCEGCDSDYDSVCKSLREVEYGLKKHLMGQRKLLGNSSINYVTVGKDSYLLEVPETMLNVIPQDYELRSSKKGYFRYWTSEIKKYISELSSAEAEKESKLKGILLKLIEQFCEHHSKWRQLVSVTAEIDVLISLAVASDYYEGPACRPIIQEATNSNNSPFLSAKSLGHPTLHSDALGNGSFVPNDVRIGGSQHPSFILLTGPNMGGKSTLLHQVCMALILAQIHQFSPFTALVLEIFDKASIIGADVPAESFMFSLVDHIFVRMGARDQIMAGQSTFLMELSETSLVLSSATQHSFVALDELGRGTSTSDGHAIAGSVLEYLVHKIECMGMFSTHYHRLAADFAKESKVSVCHMACQVGMGAGGVEEVTFLYRLSHGPCPKSYGVNVARLADGDDDGKVSTPPVDAPLRKTIREAKETKEKEHKVLSVETQEYFLGPEAPRELRRRQAFCVEAQIDLSSLNGSISIELAKTWINQWRHTPYTLQELQGGVVEKMAWASIPSASGRSSGEDGMGCTIVKASLS</sequence>
<evidence type="ECO:0000313" key="9">
    <source>
        <dbReference type="EMBL" id="PKA65146.1"/>
    </source>
</evidence>
<dbReference type="GO" id="GO:0030983">
    <property type="term" value="F:mismatched DNA binding"/>
    <property type="evidence" value="ECO:0007669"/>
    <property type="project" value="UniProtKB-UniRule"/>
</dbReference>
<evidence type="ECO:0000256" key="2">
    <source>
        <dbReference type="ARBA" id="ARBA00022763"/>
    </source>
</evidence>
<dbReference type="InterPro" id="IPR017261">
    <property type="entry name" value="DNA_mismatch_repair_MutS/MSH"/>
</dbReference>
<evidence type="ECO:0000259" key="7">
    <source>
        <dbReference type="SMART" id="SM00533"/>
    </source>
</evidence>
<keyword evidence="10" id="KW-1185">Reference proteome</keyword>
<dbReference type="Pfam" id="PF05190">
    <property type="entry name" value="MutS_IV"/>
    <property type="match status" value="1"/>
</dbReference>
<feature type="compositionally biased region" description="Polar residues" evidence="6">
    <location>
        <begin position="217"/>
        <end position="235"/>
    </location>
</feature>
<dbReference type="InterPro" id="IPR000432">
    <property type="entry name" value="DNA_mismatch_repair_MutS_C"/>
</dbReference>
<gene>
    <name evidence="9" type="primary">MSH6</name>
    <name evidence="9" type="ORF">AXF42_Ash013267</name>
</gene>
<dbReference type="SMART" id="SM00533">
    <property type="entry name" value="MUTSd"/>
    <property type="match status" value="1"/>
</dbReference>
<keyword evidence="2 5" id="KW-0227">DNA damage</keyword>
<dbReference type="PANTHER" id="PTHR11361:SF150">
    <property type="entry name" value="DNA MISMATCH REPAIR PROTEIN MSH6"/>
    <property type="match status" value="1"/>
</dbReference>
<keyword evidence="4 5" id="KW-0238">DNA-binding</keyword>
<dbReference type="Gene3D" id="3.40.1170.10">
    <property type="entry name" value="DNA repair protein MutS, domain I"/>
    <property type="match status" value="1"/>
</dbReference>
<dbReference type="SMART" id="SM00534">
    <property type="entry name" value="MUTSac"/>
    <property type="match status" value="1"/>
</dbReference>
<dbReference type="CDD" id="cd20404">
    <property type="entry name" value="Tudor_Agenet_AtEML-like"/>
    <property type="match status" value="1"/>
</dbReference>
<accession>A0A2I0BBH7</accession>
<dbReference type="EMBL" id="KZ451896">
    <property type="protein sequence ID" value="PKA65146.1"/>
    <property type="molecule type" value="Genomic_DNA"/>
</dbReference>
<feature type="compositionally biased region" description="Low complexity" evidence="6">
    <location>
        <begin position="198"/>
        <end position="207"/>
    </location>
</feature>
<dbReference type="GO" id="GO:0140664">
    <property type="term" value="F:ATP-dependent DNA damage sensor activity"/>
    <property type="evidence" value="ECO:0007669"/>
    <property type="project" value="InterPro"/>
</dbReference>
<evidence type="ECO:0000256" key="3">
    <source>
        <dbReference type="ARBA" id="ARBA00022840"/>
    </source>
</evidence>
<comment type="function">
    <text evidence="5">Component of the post-replicative DNA mismatch repair system (MMR).</text>
</comment>
<keyword evidence="3 5" id="KW-0067">ATP-binding</keyword>
<keyword evidence="1 5" id="KW-0547">Nucleotide-binding</keyword>
<feature type="compositionally biased region" description="Acidic residues" evidence="6">
    <location>
        <begin position="360"/>
        <end position="370"/>
    </location>
</feature>
<dbReference type="SUPFAM" id="SSF52540">
    <property type="entry name" value="P-loop containing nucleoside triphosphate hydrolases"/>
    <property type="match status" value="1"/>
</dbReference>
<keyword evidence="5" id="KW-0234">DNA repair</keyword>
<dbReference type="GO" id="GO:0005634">
    <property type="term" value="C:nucleus"/>
    <property type="evidence" value="ECO:0007669"/>
    <property type="project" value="TreeGrafter"/>
</dbReference>
<evidence type="ECO:0000256" key="4">
    <source>
        <dbReference type="ARBA" id="ARBA00023125"/>
    </source>
</evidence>
<evidence type="ECO:0000313" key="10">
    <source>
        <dbReference type="Proteomes" id="UP000236161"/>
    </source>
</evidence>
<dbReference type="PIRSF" id="PIRSF037677">
    <property type="entry name" value="DNA_mis_repair_Msh6"/>
    <property type="match status" value="1"/>
</dbReference>
<proteinExistence type="inferred from homology"/>
<reference evidence="9 10" key="1">
    <citation type="journal article" date="2017" name="Nature">
        <title>The Apostasia genome and the evolution of orchids.</title>
        <authorList>
            <person name="Zhang G.Q."/>
            <person name="Liu K.W."/>
            <person name="Li Z."/>
            <person name="Lohaus R."/>
            <person name="Hsiao Y.Y."/>
            <person name="Niu S.C."/>
            <person name="Wang J.Y."/>
            <person name="Lin Y.C."/>
            <person name="Xu Q."/>
            <person name="Chen L.J."/>
            <person name="Yoshida K."/>
            <person name="Fujiwara S."/>
            <person name="Wang Z.W."/>
            <person name="Zhang Y.Q."/>
            <person name="Mitsuda N."/>
            <person name="Wang M."/>
            <person name="Liu G.H."/>
            <person name="Pecoraro L."/>
            <person name="Huang H.X."/>
            <person name="Xiao X.J."/>
            <person name="Lin M."/>
            <person name="Wu X.Y."/>
            <person name="Wu W.L."/>
            <person name="Chen Y.Y."/>
            <person name="Chang S.B."/>
            <person name="Sakamoto S."/>
            <person name="Ohme-Takagi M."/>
            <person name="Yagi M."/>
            <person name="Zeng S.J."/>
            <person name="Shen C.Y."/>
            <person name="Yeh C.M."/>
            <person name="Luo Y.B."/>
            <person name="Tsai W.C."/>
            <person name="Van de Peer Y."/>
            <person name="Liu Z.J."/>
        </authorList>
    </citation>
    <scope>NUCLEOTIDE SEQUENCE [LARGE SCALE GENOMIC DNA]</scope>
    <source>
        <strain evidence="10">cv. Shenzhen</strain>
        <tissue evidence="9">Stem</tissue>
    </source>
</reference>
<dbReference type="InterPro" id="IPR007696">
    <property type="entry name" value="DNA_mismatch_repair_MutS_core"/>
</dbReference>
<dbReference type="InterPro" id="IPR036187">
    <property type="entry name" value="DNA_mismatch_repair_MutS_sf"/>
</dbReference>
<dbReference type="InterPro" id="IPR007860">
    <property type="entry name" value="DNA_mmatch_repair_MutS_con_dom"/>
</dbReference>
<dbReference type="InterPro" id="IPR016151">
    <property type="entry name" value="DNA_mismatch_repair_MutS_N"/>
</dbReference>
<dbReference type="Pfam" id="PF01624">
    <property type="entry name" value="MutS_I"/>
    <property type="match status" value="1"/>
</dbReference>
<protein>
    <recommendedName>
        <fullName evidence="5">DNA mismatch repair protein</fullName>
    </recommendedName>
</protein>
<dbReference type="InterPro" id="IPR007861">
    <property type="entry name" value="DNA_mismatch_repair_MutS_clamp"/>
</dbReference>
<feature type="region of interest" description="Disordered" evidence="6">
    <location>
        <begin position="325"/>
        <end position="387"/>
    </location>
</feature>
<evidence type="ECO:0000256" key="5">
    <source>
        <dbReference type="PIRNR" id="PIRNR037677"/>
    </source>
</evidence>
<dbReference type="SUPFAM" id="SSF48334">
    <property type="entry name" value="DNA repair protein MutS, domain III"/>
    <property type="match status" value="1"/>
</dbReference>
<dbReference type="Gene3D" id="2.30.30.140">
    <property type="match status" value="1"/>
</dbReference>
<dbReference type="SUPFAM" id="SSF55271">
    <property type="entry name" value="DNA repair protein MutS, domain I"/>
    <property type="match status" value="1"/>
</dbReference>
<evidence type="ECO:0000259" key="8">
    <source>
        <dbReference type="SMART" id="SM00534"/>
    </source>
</evidence>
<name>A0A2I0BBH7_9ASPA</name>